<proteinExistence type="predicted"/>
<reference evidence="6 7" key="1">
    <citation type="submission" date="2020-04" db="EMBL/GenBank/DDBJ databases">
        <authorList>
            <person name="Hitch T.C.A."/>
            <person name="Wylensek D."/>
            <person name="Clavel T."/>
        </authorList>
    </citation>
    <scope>NUCLEOTIDE SEQUENCE [LARGE SCALE GENOMIC DNA]</scope>
    <source>
        <strain evidence="6 7">BSM-130-P53-3C</strain>
    </source>
</reference>
<dbReference type="EMBL" id="JABAGI010000003">
    <property type="protein sequence ID" value="NME61886.1"/>
    <property type="molecule type" value="Genomic_DNA"/>
</dbReference>
<dbReference type="Pfam" id="PF00145">
    <property type="entry name" value="DNA_methylase"/>
    <property type="match status" value="1"/>
</dbReference>
<keyword evidence="3" id="KW-0949">S-adenosyl-L-methionine</keyword>
<dbReference type="Proteomes" id="UP000588369">
    <property type="component" value="Unassembled WGS sequence"/>
</dbReference>
<name>A0A7X9NQC3_9BIFI</name>
<dbReference type="InterPro" id="IPR018117">
    <property type="entry name" value="C5_DNA_meth_AS"/>
</dbReference>
<dbReference type="Gene3D" id="3.40.50.150">
    <property type="entry name" value="Vaccinia Virus protein VP39"/>
    <property type="match status" value="1"/>
</dbReference>
<protein>
    <recommendedName>
        <fullName evidence="8">DNA (cytosine-5-)-methyltransferase</fullName>
    </recommendedName>
</protein>
<evidence type="ECO:0000313" key="7">
    <source>
        <dbReference type="Proteomes" id="UP000588369"/>
    </source>
</evidence>
<dbReference type="InterPro" id="IPR029063">
    <property type="entry name" value="SAM-dependent_MTases_sf"/>
</dbReference>
<comment type="caution">
    <text evidence="6">The sequence shown here is derived from an EMBL/GenBank/DDBJ whole genome shotgun (WGS) entry which is preliminary data.</text>
</comment>
<dbReference type="PROSITE" id="PS00094">
    <property type="entry name" value="C5_MTASE_1"/>
    <property type="match status" value="1"/>
</dbReference>
<dbReference type="SUPFAM" id="SSF53335">
    <property type="entry name" value="S-adenosyl-L-methionine-dependent methyltransferases"/>
    <property type="match status" value="2"/>
</dbReference>
<gene>
    <name evidence="6" type="ORF">HF844_03580</name>
</gene>
<feature type="region of interest" description="Disordered" evidence="5">
    <location>
        <begin position="348"/>
        <end position="379"/>
    </location>
</feature>
<evidence type="ECO:0000256" key="2">
    <source>
        <dbReference type="ARBA" id="ARBA00022679"/>
    </source>
</evidence>
<evidence type="ECO:0008006" key="8">
    <source>
        <dbReference type="Google" id="ProtNLM"/>
    </source>
</evidence>
<evidence type="ECO:0000256" key="3">
    <source>
        <dbReference type="ARBA" id="ARBA00022691"/>
    </source>
</evidence>
<dbReference type="RefSeq" id="WP_168983986.1">
    <property type="nucleotide sequence ID" value="NZ_JABAGI010000003.1"/>
</dbReference>
<dbReference type="GO" id="GO:0032259">
    <property type="term" value="P:methylation"/>
    <property type="evidence" value="ECO:0007669"/>
    <property type="project" value="UniProtKB-KW"/>
</dbReference>
<dbReference type="InterPro" id="IPR001525">
    <property type="entry name" value="C5_MeTfrase"/>
</dbReference>
<evidence type="ECO:0000256" key="1">
    <source>
        <dbReference type="ARBA" id="ARBA00022603"/>
    </source>
</evidence>
<dbReference type="GO" id="GO:0008168">
    <property type="term" value="F:methyltransferase activity"/>
    <property type="evidence" value="ECO:0007669"/>
    <property type="project" value="UniProtKB-KW"/>
</dbReference>
<evidence type="ECO:0000256" key="4">
    <source>
        <dbReference type="ARBA" id="ARBA00022747"/>
    </source>
</evidence>
<evidence type="ECO:0000256" key="5">
    <source>
        <dbReference type="SAM" id="MobiDB-lite"/>
    </source>
</evidence>
<dbReference type="AlphaFoldDB" id="A0A7X9NQC3"/>
<dbReference type="GO" id="GO:0009307">
    <property type="term" value="P:DNA restriction-modification system"/>
    <property type="evidence" value="ECO:0007669"/>
    <property type="project" value="UniProtKB-KW"/>
</dbReference>
<keyword evidence="4" id="KW-0680">Restriction system</keyword>
<evidence type="ECO:0000313" key="6">
    <source>
        <dbReference type="EMBL" id="NME61886.1"/>
    </source>
</evidence>
<sequence length="692" mass="74482">MDNPKIISLFSGYGGLEMGVAAALGGADTVVTSDLEPGPCAIEAFHGPHTPNLGDITKIDKATLPAADVLVGGSPCQSMSYAGLRTGMHEGTRSGLWSEQCDAIAAVRPRLAVWENVQAATGASASSRSDVARHDRRARALKAAGLCACDEPVLDPPAGFTPPNPGEGPSHADKALLDWARKHGVDVSGMRCGRCGRKVYDHGTAGTDRLGGRDAGPVMRALGRVLADLSLIGYDAIWRGIEAADVGAPHHRARLFVVAWPRTPPERPPETDLFRELDALPAPRPAGPAWAVFDPDADVWRSGDIGLDGVQDVYMDPWPTDGIMVSGRVWHTPAWPAVLPRLGSAPVRHGDADPRHRVAGSPLIPTPRASDGKGLNQRRNQENLPGAMLLGVRDHWAVSTPFLPTPRASDGMGGPMWEKNLSGAVVNGLMGPSYGGYRAGHRVNLSGAVLGGILLPTPTASDGMAERMAHGDWHPGTRKAMNLGIAGRIVTAGEDKARDPESYGSTVDWGRFTPAIRRWETVFGRPAPDPTQATARLRRLAGRLPARLRDGAWCARHLAGTFRHGLDWPCRKRVIDRWAAVGAPGLVDPLWRDIARRDPDDPVGYTLLPARTVLNLWFHAARTRVTVANLSPVFVEWMMGLPSGWVTDPDIWRDMPGNHHILQLRALGNGVCPPQAERAVRDALDLRRRLSR</sequence>
<accession>A0A7X9NQC3</accession>
<organism evidence="6 7">
    <name type="scientific">Bifidobacterium thermophilum</name>
    <dbReference type="NCBI Taxonomy" id="33905"/>
    <lineage>
        <taxon>Bacteria</taxon>
        <taxon>Bacillati</taxon>
        <taxon>Actinomycetota</taxon>
        <taxon>Actinomycetes</taxon>
        <taxon>Bifidobacteriales</taxon>
        <taxon>Bifidobacteriaceae</taxon>
        <taxon>Bifidobacterium</taxon>
    </lineage>
</organism>
<keyword evidence="2" id="KW-0808">Transferase</keyword>
<keyword evidence="1" id="KW-0489">Methyltransferase</keyword>
<dbReference type="PRINTS" id="PR00105">
    <property type="entry name" value="C5METTRFRASE"/>
</dbReference>